<keyword evidence="6" id="KW-1185">Reference proteome</keyword>
<dbReference type="AlphaFoldDB" id="A0A494YUF8"/>
<dbReference type="SUPFAM" id="SSF46785">
    <property type="entry name" value="Winged helix' DNA-binding domain"/>
    <property type="match status" value="1"/>
</dbReference>
<proteinExistence type="predicted"/>
<evidence type="ECO:0000313" key="5">
    <source>
        <dbReference type="EMBL" id="RKQ13648.1"/>
    </source>
</evidence>
<dbReference type="InterPro" id="IPR008920">
    <property type="entry name" value="TF_FadR/GntR_C"/>
</dbReference>
<dbReference type="CDD" id="cd07377">
    <property type="entry name" value="WHTH_GntR"/>
    <property type="match status" value="1"/>
</dbReference>
<dbReference type="PANTHER" id="PTHR43537:SF24">
    <property type="entry name" value="GLUCONATE OPERON TRANSCRIPTIONAL REPRESSOR"/>
    <property type="match status" value="1"/>
</dbReference>
<dbReference type="Proteomes" id="UP000281813">
    <property type="component" value="Unassembled WGS sequence"/>
</dbReference>
<organism evidence="5 6">
    <name type="scientific">Oceanobacillus bengalensis</name>
    <dbReference type="NCBI Taxonomy" id="1435466"/>
    <lineage>
        <taxon>Bacteria</taxon>
        <taxon>Bacillati</taxon>
        <taxon>Bacillota</taxon>
        <taxon>Bacilli</taxon>
        <taxon>Bacillales</taxon>
        <taxon>Bacillaceae</taxon>
        <taxon>Oceanobacillus</taxon>
    </lineage>
</organism>
<keyword evidence="2" id="KW-0238">DNA-binding</keyword>
<dbReference type="InterPro" id="IPR036388">
    <property type="entry name" value="WH-like_DNA-bd_sf"/>
</dbReference>
<dbReference type="SMART" id="SM00345">
    <property type="entry name" value="HTH_GNTR"/>
    <property type="match status" value="1"/>
</dbReference>
<dbReference type="Gene3D" id="1.20.120.530">
    <property type="entry name" value="GntR ligand-binding domain-like"/>
    <property type="match status" value="1"/>
</dbReference>
<evidence type="ECO:0000313" key="6">
    <source>
        <dbReference type="Proteomes" id="UP000281813"/>
    </source>
</evidence>
<dbReference type="InterPro" id="IPR036390">
    <property type="entry name" value="WH_DNA-bd_sf"/>
</dbReference>
<dbReference type="EMBL" id="RBZO01000028">
    <property type="protein sequence ID" value="RKQ13648.1"/>
    <property type="molecule type" value="Genomic_DNA"/>
</dbReference>
<dbReference type="Pfam" id="PF00392">
    <property type="entry name" value="GntR"/>
    <property type="match status" value="1"/>
</dbReference>
<evidence type="ECO:0000256" key="3">
    <source>
        <dbReference type="ARBA" id="ARBA00023163"/>
    </source>
</evidence>
<dbReference type="PRINTS" id="PR00035">
    <property type="entry name" value="HTHGNTR"/>
</dbReference>
<dbReference type="InterPro" id="IPR000524">
    <property type="entry name" value="Tscrpt_reg_HTH_GntR"/>
</dbReference>
<dbReference type="InterPro" id="IPR011711">
    <property type="entry name" value="GntR_C"/>
</dbReference>
<feature type="domain" description="HTH gntR-type" evidence="4">
    <location>
        <begin position="13"/>
        <end position="80"/>
    </location>
</feature>
<evidence type="ECO:0000256" key="1">
    <source>
        <dbReference type="ARBA" id="ARBA00023015"/>
    </source>
</evidence>
<dbReference type="SMART" id="SM00895">
    <property type="entry name" value="FCD"/>
    <property type="match status" value="1"/>
</dbReference>
<dbReference type="PROSITE" id="PS50949">
    <property type="entry name" value="HTH_GNTR"/>
    <property type="match status" value="1"/>
</dbReference>
<dbReference type="GO" id="GO:0003700">
    <property type="term" value="F:DNA-binding transcription factor activity"/>
    <property type="evidence" value="ECO:0007669"/>
    <property type="project" value="InterPro"/>
</dbReference>
<keyword evidence="3" id="KW-0804">Transcription</keyword>
<evidence type="ECO:0000259" key="4">
    <source>
        <dbReference type="PROSITE" id="PS50949"/>
    </source>
</evidence>
<dbReference type="OrthoDB" id="2592645at2"/>
<comment type="caution">
    <text evidence="5">The sequence shown here is derived from an EMBL/GenBank/DDBJ whole genome shotgun (WGS) entry which is preliminary data.</text>
</comment>
<dbReference type="RefSeq" id="WP_121133429.1">
    <property type="nucleotide sequence ID" value="NZ_JBHUFK010000053.1"/>
</dbReference>
<sequence length="217" mass="24630">MPIPSNHSKPNRQSAKETAFNQLQQWIIDGTLLPGEKLNDTELASALGVSRTPVRESLQLLEVQGFVEMFPGKATQVTEVRREAIKDLLPPLAALQALSAEMAVEHVTDSTFTLLEKTNIRFAEAIHSENYYAALKIDEQFHKIIIDTANNPYIKSIIGSLQAHVRRLFFHNSIILTEKSIEDHLQIIHLMKHGDVSTLHGKMRENWLRTIEFFPDI</sequence>
<evidence type="ECO:0000256" key="2">
    <source>
        <dbReference type="ARBA" id="ARBA00023125"/>
    </source>
</evidence>
<dbReference type="Gene3D" id="1.10.10.10">
    <property type="entry name" value="Winged helix-like DNA-binding domain superfamily/Winged helix DNA-binding domain"/>
    <property type="match status" value="1"/>
</dbReference>
<protein>
    <submittedName>
        <fullName evidence="5">GntR family transcriptional regulator</fullName>
    </submittedName>
</protein>
<name>A0A494YUF8_9BACI</name>
<dbReference type="Pfam" id="PF07729">
    <property type="entry name" value="FCD"/>
    <property type="match status" value="1"/>
</dbReference>
<dbReference type="PANTHER" id="PTHR43537">
    <property type="entry name" value="TRANSCRIPTIONAL REGULATOR, GNTR FAMILY"/>
    <property type="match status" value="1"/>
</dbReference>
<gene>
    <name evidence="5" type="ORF">D8M05_15565</name>
</gene>
<dbReference type="SUPFAM" id="SSF48008">
    <property type="entry name" value="GntR ligand-binding domain-like"/>
    <property type="match status" value="1"/>
</dbReference>
<keyword evidence="1" id="KW-0805">Transcription regulation</keyword>
<reference evidence="5 6" key="1">
    <citation type="journal article" date="2015" name="Antonie Van Leeuwenhoek">
        <title>Oceanobacillus bengalensis sp. nov., a bacterium isolated from seawater of the Bay of Bengal.</title>
        <authorList>
            <person name="Yongchang O."/>
            <person name="Xiang W."/>
            <person name="Wang G."/>
        </authorList>
    </citation>
    <scope>NUCLEOTIDE SEQUENCE [LARGE SCALE GENOMIC DNA]</scope>
    <source>
        <strain evidence="5 6">MCCC 1K00260</strain>
    </source>
</reference>
<dbReference type="GO" id="GO:0003677">
    <property type="term" value="F:DNA binding"/>
    <property type="evidence" value="ECO:0007669"/>
    <property type="project" value="UniProtKB-KW"/>
</dbReference>
<accession>A0A494YUF8</accession>